<dbReference type="PATRIC" id="fig|153151.4.peg.151"/>
<dbReference type="RefSeq" id="WP_062678487.1">
    <property type="nucleotide sequence ID" value="NZ_LQYW01000088.1"/>
</dbReference>
<sequence>MLNQLYSLLGIIKDLPDSKQRQLLELFKKISSEKELEDLVKEIDSISDDRYIADQTRHNSLY</sequence>
<comment type="caution">
    <text evidence="1">The sequence shown here is derived from an EMBL/GenBank/DDBJ whole genome shotgun (WGS) entry which is preliminary data.</text>
</comment>
<gene>
    <name evidence="1" type="ORF">B4110_3741</name>
</gene>
<dbReference type="EMBL" id="LQYW01000088">
    <property type="protein sequence ID" value="KYD27963.1"/>
    <property type="molecule type" value="Genomic_DNA"/>
</dbReference>
<name>A0A150MU11_9BACL</name>
<evidence type="ECO:0000313" key="1">
    <source>
        <dbReference type="EMBL" id="KYD27963.1"/>
    </source>
</evidence>
<reference evidence="1 2" key="1">
    <citation type="submission" date="2016-01" db="EMBL/GenBank/DDBJ databases">
        <title>Draft Genome Sequences of Seven Thermophilic Sporeformers Isolated from Foods.</title>
        <authorList>
            <person name="Berendsen E.M."/>
            <person name="Wells-Bennik M.H."/>
            <person name="Krawcyk A.O."/>
            <person name="De Jong A."/>
            <person name="Holsappel S."/>
            <person name="Eijlander R.T."/>
            <person name="Kuipers O.P."/>
        </authorList>
    </citation>
    <scope>NUCLEOTIDE SEQUENCE [LARGE SCALE GENOMIC DNA]</scope>
    <source>
        <strain evidence="1 2">B4110</strain>
    </source>
</reference>
<accession>A0A150MU11</accession>
<dbReference type="AlphaFoldDB" id="A0A150MU11"/>
<dbReference type="Proteomes" id="UP000075324">
    <property type="component" value="Unassembled WGS sequence"/>
</dbReference>
<proteinExistence type="predicted"/>
<protein>
    <submittedName>
        <fullName evidence="1">Uncharacterized protein</fullName>
    </submittedName>
</protein>
<organism evidence="1 2">
    <name type="scientific">Parageobacillus toebii</name>
    <dbReference type="NCBI Taxonomy" id="153151"/>
    <lineage>
        <taxon>Bacteria</taxon>
        <taxon>Bacillati</taxon>
        <taxon>Bacillota</taxon>
        <taxon>Bacilli</taxon>
        <taxon>Bacillales</taxon>
        <taxon>Anoxybacillaceae</taxon>
        <taxon>Parageobacillus</taxon>
    </lineage>
</organism>
<evidence type="ECO:0000313" key="2">
    <source>
        <dbReference type="Proteomes" id="UP000075324"/>
    </source>
</evidence>